<keyword evidence="2" id="KW-1185">Reference proteome</keyword>
<dbReference type="AlphaFoldDB" id="A0AA35ZZS7"/>
<reference evidence="1" key="1">
    <citation type="submission" date="2023-04" db="EMBL/GenBank/DDBJ databases">
        <authorList>
            <person name="Vijverberg K."/>
            <person name="Xiong W."/>
            <person name="Schranz E."/>
        </authorList>
    </citation>
    <scope>NUCLEOTIDE SEQUENCE</scope>
</reference>
<proteinExistence type="predicted"/>
<dbReference type="Proteomes" id="UP001177003">
    <property type="component" value="Chromosome 9"/>
</dbReference>
<name>A0AA35ZZS7_LACSI</name>
<accession>A0AA35ZZS7</accession>
<sequence>MLLDLQRKVARVEGDLCWLVKECVVRIVDKVIECPKFMHGIGQIKDTCWVVGGMLVARGIKKEIVAGTFDVNDASSTSSHNEWMVNVIDSFASYDYTTLLHLGELDIDGLRRFCAFEDNDGEATDNLYVDINLKHR</sequence>
<dbReference type="EMBL" id="OX465085">
    <property type="protein sequence ID" value="CAI9300652.1"/>
    <property type="molecule type" value="Genomic_DNA"/>
</dbReference>
<gene>
    <name evidence="1" type="ORF">LSALG_LOCUS39275</name>
</gene>
<evidence type="ECO:0000313" key="1">
    <source>
        <dbReference type="EMBL" id="CAI9300652.1"/>
    </source>
</evidence>
<organism evidence="1 2">
    <name type="scientific">Lactuca saligna</name>
    <name type="common">Willowleaf lettuce</name>
    <dbReference type="NCBI Taxonomy" id="75948"/>
    <lineage>
        <taxon>Eukaryota</taxon>
        <taxon>Viridiplantae</taxon>
        <taxon>Streptophyta</taxon>
        <taxon>Embryophyta</taxon>
        <taxon>Tracheophyta</taxon>
        <taxon>Spermatophyta</taxon>
        <taxon>Magnoliopsida</taxon>
        <taxon>eudicotyledons</taxon>
        <taxon>Gunneridae</taxon>
        <taxon>Pentapetalae</taxon>
        <taxon>asterids</taxon>
        <taxon>campanulids</taxon>
        <taxon>Asterales</taxon>
        <taxon>Asteraceae</taxon>
        <taxon>Cichorioideae</taxon>
        <taxon>Cichorieae</taxon>
        <taxon>Lactucinae</taxon>
        <taxon>Lactuca</taxon>
    </lineage>
</organism>
<protein>
    <submittedName>
        <fullName evidence="1">Uncharacterized protein</fullName>
    </submittedName>
</protein>
<evidence type="ECO:0000313" key="2">
    <source>
        <dbReference type="Proteomes" id="UP001177003"/>
    </source>
</evidence>